<name>A0A812D017_ACAPH</name>
<dbReference type="InterPro" id="IPR012337">
    <property type="entry name" value="RNaseH-like_sf"/>
</dbReference>
<dbReference type="PROSITE" id="PS50994">
    <property type="entry name" value="INTEGRASE"/>
    <property type="match status" value="1"/>
</dbReference>
<evidence type="ECO:0000259" key="2">
    <source>
        <dbReference type="PROSITE" id="PS50222"/>
    </source>
</evidence>
<dbReference type="PANTHER" id="PTHR46763:SF1">
    <property type="entry name" value="DYNEIN REGULATORY COMPLEX PROTEIN 8"/>
    <property type="match status" value="1"/>
</dbReference>
<proteinExistence type="predicted"/>
<dbReference type="GO" id="GO:0005509">
    <property type="term" value="F:calcium ion binding"/>
    <property type="evidence" value="ECO:0007669"/>
    <property type="project" value="InterPro"/>
</dbReference>
<comment type="caution">
    <text evidence="4">The sequence shown here is derived from an EMBL/GenBank/DDBJ whole genome shotgun (WGS) entry which is preliminary data.</text>
</comment>
<sequence length="422" mass="47911">MTVIYRPGHDNPADYLSCHPIHLPPSDREQKVAEEYINYILSTSTPKAMTIEEVATETAKDKTLTAVIQALLTNKWYGIDDDVDKAIFQTLHANRAELSLAHNNSIILKGRRIVLLKTLQSRAAQIAHTGHQGIMKSTACLREKVWFKNMQALVEENIRNCHTCQISTYKPAREPLQMSPLPAAPWTEVSADFGHLQNGKYLLVVTDKYSRYVVVDILDSISTTSVIPRLDKIFAEFGVPVSLKTDNGPPFNSSDFKDHASLTGFKHRKITPLWPQANAEMERFMRTSNGTADFREIGTIIRSLGCCPTETELNDFLNEVEEDEPTGYIRFEKFKPALIRVILERRFQPTPEDILLKAFERLDSENKGHLTKEEITKFLTEEGEVFNQDELAEMFSAAADPETGNIFYKDFVPHMVVEDTLY</sequence>
<dbReference type="InterPro" id="IPR001584">
    <property type="entry name" value="Integrase_cat-core"/>
</dbReference>
<dbReference type="Gene3D" id="1.10.340.70">
    <property type="match status" value="1"/>
</dbReference>
<dbReference type="SUPFAM" id="SSF53098">
    <property type="entry name" value="Ribonuclease H-like"/>
    <property type="match status" value="1"/>
</dbReference>
<dbReference type="InterPro" id="IPR041588">
    <property type="entry name" value="Integrase_H2C2"/>
</dbReference>
<dbReference type="Gene3D" id="1.10.238.10">
    <property type="entry name" value="EF-hand"/>
    <property type="match status" value="1"/>
</dbReference>
<dbReference type="Pfam" id="PF00665">
    <property type="entry name" value="rve"/>
    <property type="match status" value="1"/>
</dbReference>
<dbReference type="FunFam" id="1.10.238.10:FF:000178">
    <property type="entry name" value="Calmodulin-2 A"/>
    <property type="match status" value="1"/>
</dbReference>
<organism evidence="4 5">
    <name type="scientific">Acanthosepion pharaonis</name>
    <name type="common">Pharaoh cuttlefish</name>
    <name type="synonym">Sepia pharaonis</name>
    <dbReference type="NCBI Taxonomy" id="158019"/>
    <lineage>
        <taxon>Eukaryota</taxon>
        <taxon>Metazoa</taxon>
        <taxon>Spiralia</taxon>
        <taxon>Lophotrochozoa</taxon>
        <taxon>Mollusca</taxon>
        <taxon>Cephalopoda</taxon>
        <taxon>Coleoidea</taxon>
        <taxon>Decapodiformes</taxon>
        <taxon>Sepiida</taxon>
        <taxon>Sepiina</taxon>
        <taxon>Sepiidae</taxon>
        <taxon>Acanthosepion</taxon>
    </lineage>
</organism>
<keyword evidence="5" id="KW-1185">Reference proteome</keyword>
<dbReference type="EMBL" id="CAHIKZ030002611">
    <property type="protein sequence ID" value="CAE1289525.1"/>
    <property type="molecule type" value="Genomic_DNA"/>
</dbReference>
<evidence type="ECO:0000259" key="3">
    <source>
        <dbReference type="PROSITE" id="PS50994"/>
    </source>
</evidence>
<dbReference type="OrthoDB" id="10260307at2759"/>
<evidence type="ECO:0000313" key="5">
    <source>
        <dbReference type="Proteomes" id="UP000597762"/>
    </source>
</evidence>
<keyword evidence="1" id="KW-0677">Repeat</keyword>
<protein>
    <submittedName>
        <fullName evidence="4">Dynein regulatory complex protein 8</fullName>
    </submittedName>
</protein>
<dbReference type="GO" id="GO:0003676">
    <property type="term" value="F:nucleic acid binding"/>
    <property type="evidence" value="ECO:0007669"/>
    <property type="project" value="InterPro"/>
</dbReference>
<dbReference type="AlphaFoldDB" id="A0A812D017"/>
<dbReference type="InterPro" id="IPR036397">
    <property type="entry name" value="RNaseH_sf"/>
</dbReference>
<evidence type="ECO:0000256" key="1">
    <source>
        <dbReference type="ARBA" id="ARBA00022737"/>
    </source>
</evidence>
<dbReference type="PANTHER" id="PTHR46763">
    <property type="entry name" value="DYNEIN REGULATORY COMPLEX PROTEIN 8"/>
    <property type="match status" value="1"/>
</dbReference>
<dbReference type="InterPro" id="IPR011992">
    <property type="entry name" value="EF-hand-dom_pair"/>
</dbReference>
<dbReference type="Gene3D" id="3.30.420.10">
    <property type="entry name" value="Ribonuclease H-like superfamily/Ribonuclease H"/>
    <property type="match status" value="1"/>
</dbReference>
<accession>A0A812D017</accession>
<dbReference type="GO" id="GO:0015074">
    <property type="term" value="P:DNA integration"/>
    <property type="evidence" value="ECO:0007669"/>
    <property type="project" value="InterPro"/>
</dbReference>
<dbReference type="Pfam" id="PF17921">
    <property type="entry name" value="Integrase_H2C2"/>
    <property type="match status" value="1"/>
</dbReference>
<gene>
    <name evidence="4" type="ORF">SPHA_47728</name>
</gene>
<dbReference type="Proteomes" id="UP000597762">
    <property type="component" value="Unassembled WGS sequence"/>
</dbReference>
<feature type="domain" description="EF-hand" evidence="2">
    <location>
        <begin position="350"/>
        <end position="385"/>
    </location>
</feature>
<dbReference type="InterPro" id="IPR002048">
    <property type="entry name" value="EF_hand_dom"/>
</dbReference>
<reference evidence="4" key="1">
    <citation type="submission" date="2021-01" db="EMBL/GenBank/DDBJ databases">
        <authorList>
            <person name="Li R."/>
            <person name="Bekaert M."/>
        </authorList>
    </citation>
    <scope>NUCLEOTIDE SEQUENCE</scope>
    <source>
        <strain evidence="4">Farmed</strain>
    </source>
</reference>
<evidence type="ECO:0000313" key="4">
    <source>
        <dbReference type="EMBL" id="CAE1289525.1"/>
    </source>
</evidence>
<dbReference type="PROSITE" id="PS50222">
    <property type="entry name" value="EF_HAND_2"/>
    <property type="match status" value="1"/>
</dbReference>
<feature type="domain" description="Integrase catalytic" evidence="3">
    <location>
        <begin position="181"/>
        <end position="287"/>
    </location>
</feature>
<dbReference type="GO" id="GO:0043226">
    <property type="term" value="C:organelle"/>
    <property type="evidence" value="ECO:0007669"/>
    <property type="project" value="UniProtKB-ARBA"/>
</dbReference>
<dbReference type="SUPFAM" id="SSF47473">
    <property type="entry name" value="EF-hand"/>
    <property type="match status" value="1"/>
</dbReference>